<name>A0A6N4TM37_9FIRM</name>
<evidence type="ECO:0000313" key="1">
    <source>
        <dbReference type="EMBL" id="BBK23878.1"/>
    </source>
</evidence>
<keyword evidence="2" id="KW-1185">Reference proteome</keyword>
<reference evidence="2" key="1">
    <citation type="submission" date="2019-05" db="EMBL/GenBank/DDBJ databases">
        <title>Complete genome sequencing of Absiella argi strain JCM 30884.</title>
        <authorList>
            <person name="Sakamoto M."/>
            <person name="Murakami T."/>
            <person name="Mori H."/>
        </authorList>
    </citation>
    <scope>NUCLEOTIDE SEQUENCE [LARGE SCALE GENOMIC DNA]</scope>
    <source>
        <strain evidence="2">JCM 30884</strain>
    </source>
</reference>
<proteinExistence type="predicted"/>
<evidence type="ECO:0000313" key="2">
    <source>
        <dbReference type="Proteomes" id="UP000464754"/>
    </source>
</evidence>
<protein>
    <submittedName>
        <fullName evidence="1">Uncharacterized protein</fullName>
    </submittedName>
</protein>
<dbReference type="RefSeq" id="WP_163052549.1">
    <property type="nucleotide sequence ID" value="NZ_AP019695.1"/>
</dbReference>
<sequence length="86" mass="10050">MITSEKKKQIVLKNCIKADDKPVKYQEITINSENPEDMTFTDYFANDEAKATYKENRTEIRKLEAAFEDEAYTEQEALASYKTLEE</sequence>
<accession>A0A6N4TM37</accession>
<dbReference type="Proteomes" id="UP000464754">
    <property type="component" value="Chromosome"/>
</dbReference>
<gene>
    <name evidence="1" type="ORF">Aargi30884_27810</name>
</gene>
<dbReference type="KEGG" id="aarg:Aargi30884_27810"/>
<dbReference type="AlphaFoldDB" id="A0A6N4TM37"/>
<organism evidence="1 2">
    <name type="scientific">Amedibacterium intestinale</name>
    <dbReference type="NCBI Taxonomy" id="2583452"/>
    <lineage>
        <taxon>Bacteria</taxon>
        <taxon>Bacillati</taxon>
        <taxon>Bacillota</taxon>
        <taxon>Erysipelotrichia</taxon>
        <taxon>Erysipelotrichales</taxon>
        <taxon>Erysipelotrichaceae</taxon>
        <taxon>Amedibacterium</taxon>
    </lineage>
</organism>
<dbReference type="EMBL" id="AP019695">
    <property type="protein sequence ID" value="BBK23878.1"/>
    <property type="molecule type" value="Genomic_DNA"/>
</dbReference>